<evidence type="ECO:0000256" key="2">
    <source>
        <dbReference type="ARBA" id="ARBA00005811"/>
    </source>
</evidence>
<keyword evidence="6" id="KW-0472">Membrane</keyword>
<evidence type="ECO:0000313" key="8">
    <source>
        <dbReference type="EMBL" id="WGW03368.1"/>
    </source>
</evidence>
<dbReference type="Proteomes" id="UP001241605">
    <property type="component" value="Chromosome"/>
</dbReference>
<name>A0ABY8QHB7_9RHOB</name>
<evidence type="ECO:0000313" key="9">
    <source>
        <dbReference type="Proteomes" id="UP001241605"/>
    </source>
</evidence>
<comment type="similarity">
    <text evidence="2 7">Belongs to the ExbD/TolR family.</text>
</comment>
<protein>
    <submittedName>
        <fullName evidence="8">Biopolymer transporter ExbD</fullName>
    </submittedName>
</protein>
<evidence type="ECO:0000256" key="5">
    <source>
        <dbReference type="ARBA" id="ARBA00022989"/>
    </source>
</evidence>
<proteinExistence type="inferred from homology"/>
<sequence>MLDLPTRPQRRRPSLTPMIDVVFLLLVFFMLAARFGAPLAQPLHLAGSGGEAWQGPPRLITLRPDQTLLNGQPVTDLPAALAPLMKDPTDTIILRSRDGADVQRLVDTLTALRAAGMTNLAVVE</sequence>
<reference evidence="8 9" key="1">
    <citation type="submission" date="2023-05" db="EMBL/GenBank/DDBJ databases">
        <title>YMD87, complete Genome.</title>
        <authorList>
            <person name="Zhang J."/>
            <person name="Xu X."/>
        </authorList>
    </citation>
    <scope>NUCLEOTIDE SEQUENCE [LARGE SCALE GENOMIC DNA]</scope>
    <source>
        <strain evidence="8 9">YMD87</strain>
    </source>
</reference>
<dbReference type="EMBL" id="CP124616">
    <property type="protein sequence ID" value="WGW03368.1"/>
    <property type="molecule type" value="Genomic_DNA"/>
</dbReference>
<comment type="subcellular location">
    <subcellularLocation>
        <location evidence="1">Cell membrane</location>
        <topology evidence="1">Single-pass membrane protein</topology>
    </subcellularLocation>
    <subcellularLocation>
        <location evidence="7">Cell membrane</location>
        <topology evidence="7">Single-pass type II membrane protein</topology>
    </subcellularLocation>
</comment>
<dbReference type="InterPro" id="IPR003400">
    <property type="entry name" value="ExbD"/>
</dbReference>
<keyword evidence="7" id="KW-0813">Transport</keyword>
<accession>A0ABY8QHB7</accession>
<evidence type="ECO:0000256" key="3">
    <source>
        <dbReference type="ARBA" id="ARBA00022475"/>
    </source>
</evidence>
<keyword evidence="5" id="KW-1133">Transmembrane helix</keyword>
<dbReference type="RefSeq" id="WP_282300004.1">
    <property type="nucleotide sequence ID" value="NZ_CP124616.1"/>
</dbReference>
<dbReference type="PANTHER" id="PTHR30558">
    <property type="entry name" value="EXBD MEMBRANE COMPONENT OF PMF-DRIVEN MACROMOLECULE IMPORT SYSTEM"/>
    <property type="match status" value="1"/>
</dbReference>
<dbReference type="Pfam" id="PF02472">
    <property type="entry name" value="ExbD"/>
    <property type="match status" value="1"/>
</dbReference>
<gene>
    <name evidence="8" type="ORF">QF118_15765</name>
</gene>
<evidence type="ECO:0000256" key="6">
    <source>
        <dbReference type="ARBA" id="ARBA00023136"/>
    </source>
</evidence>
<keyword evidence="7" id="KW-0653">Protein transport</keyword>
<evidence type="ECO:0000256" key="7">
    <source>
        <dbReference type="RuleBase" id="RU003879"/>
    </source>
</evidence>
<keyword evidence="3" id="KW-1003">Cell membrane</keyword>
<evidence type="ECO:0000256" key="1">
    <source>
        <dbReference type="ARBA" id="ARBA00004162"/>
    </source>
</evidence>
<keyword evidence="4 7" id="KW-0812">Transmembrane</keyword>
<evidence type="ECO:0000256" key="4">
    <source>
        <dbReference type="ARBA" id="ARBA00022692"/>
    </source>
</evidence>
<organism evidence="8 9">
    <name type="scientific">Tropicibacter oceani</name>
    <dbReference type="NCBI Taxonomy" id="3058420"/>
    <lineage>
        <taxon>Bacteria</taxon>
        <taxon>Pseudomonadati</taxon>
        <taxon>Pseudomonadota</taxon>
        <taxon>Alphaproteobacteria</taxon>
        <taxon>Rhodobacterales</taxon>
        <taxon>Roseobacteraceae</taxon>
        <taxon>Tropicibacter</taxon>
    </lineage>
</organism>
<keyword evidence="9" id="KW-1185">Reference proteome</keyword>